<gene>
    <name evidence="3" type="ORF">METZ01_LOCUS12094</name>
</gene>
<dbReference type="PANTHER" id="PTHR43767">
    <property type="entry name" value="LONG-CHAIN-FATTY-ACID--COA LIGASE"/>
    <property type="match status" value="1"/>
</dbReference>
<dbReference type="InterPro" id="IPR042099">
    <property type="entry name" value="ANL_N_sf"/>
</dbReference>
<dbReference type="Pfam" id="PF00501">
    <property type="entry name" value="AMP-binding"/>
    <property type="match status" value="1"/>
</dbReference>
<sequence>MNIAELLDRNPDPESIALVDRSKAPAERLTVVQIQNRVKVFAAALLNRGLQPGSRVGMLASNLSEYYVVMFGVPAAGMVFVPLNSRLPDSTLEYIAQDADLELLIADSEHSSSLPSVPTVVVGSDEWAEVMGGSAAKQLAEVQPSDVAIQIYTSGSTGRPKGVLLSHENVTFTVLEYGAALPGEVMLVSAPLYHKNASMASKLAFASGGQVVLLPEFSPRDYLEAINDHQVTMCSGVPTMYALVTAELQESSVSYDLSSVQRVLIGSAPMTEALFDDVQALFPNAFVTNGYGTTEAVLEFGPHPEGRPRPKIALGYQHPKVELKLIDPETGKEANHGELWVRSKGVMRGYHDLPDVNAEQLTDGWYHTGDLMHRDDEGWYFFIGRVDDMFVCAGENIYPDSVEQMLEQHPAVHQAVVVPVADDLKGQLPAAFVRVEPGASTTVENLKQHAIENGPAYAHPRHIWFVDEIPLASTAKIDRSGLVQRAEELLSTRGQNP</sequence>
<dbReference type="Pfam" id="PF13193">
    <property type="entry name" value="AMP-binding_C"/>
    <property type="match status" value="1"/>
</dbReference>
<organism evidence="3">
    <name type="scientific">marine metagenome</name>
    <dbReference type="NCBI Taxonomy" id="408172"/>
    <lineage>
        <taxon>unclassified sequences</taxon>
        <taxon>metagenomes</taxon>
        <taxon>ecological metagenomes</taxon>
    </lineage>
</organism>
<name>A0A381NXE2_9ZZZZ</name>
<accession>A0A381NXE2</accession>
<dbReference type="SUPFAM" id="SSF56801">
    <property type="entry name" value="Acetyl-CoA synthetase-like"/>
    <property type="match status" value="1"/>
</dbReference>
<dbReference type="InterPro" id="IPR025110">
    <property type="entry name" value="AMP-bd_C"/>
</dbReference>
<feature type="domain" description="AMP-dependent synthetase/ligase" evidence="1">
    <location>
        <begin position="12"/>
        <end position="351"/>
    </location>
</feature>
<reference evidence="3" key="1">
    <citation type="submission" date="2018-05" db="EMBL/GenBank/DDBJ databases">
        <authorList>
            <person name="Lanie J.A."/>
            <person name="Ng W.-L."/>
            <person name="Kazmierczak K.M."/>
            <person name="Andrzejewski T.M."/>
            <person name="Davidsen T.M."/>
            <person name="Wayne K.J."/>
            <person name="Tettelin H."/>
            <person name="Glass J.I."/>
            <person name="Rusch D."/>
            <person name="Podicherti R."/>
            <person name="Tsui H.-C.T."/>
            <person name="Winkler M.E."/>
        </authorList>
    </citation>
    <scope>NUCLEOTIDE SEQUENCE</scope>
</reference>
<evidence type="ECO:0000313" key="3">
    <source>
        <dbReference type="EMBL" id="SUZ59240.1"/>
    </source>
</evidence>
<dbReference type="InterPro" id="IPR050237">
    <property type="entry name" value="ATP-dep_AMP-bd_enzyme"/>
</dbReference>
<dbReference type="InterPro" id="IPR000873">
    <property type="entry name" value="AMP-dep_synth/lig_dom"/>
</dbReference>
<dbReference type="AlphaFoldDB" id="A0A381NXE2"/>
<evidence type="ECO:0008006" key="4">
    <source>
        <dbReference type="Google" id="ProtNLM"/>
    </source>
</evidence>
<feature type="domain" description="AMP-binding enzyme C-terminal" evidence="2">
    <location>
        <begin position="402"/>
        <end position="476"/>
    </location>
</feature>
<dbReference type="Gene3D" id="3.40.50.12780">
    <property type="entry name" value="N-terminal domain of ligase-like"/>
    <property type="match status" value="1"/>
</dbReference>
<evidence type="ECO:0000259" key="2">
    <source>
        <dbReference type="Pfam" id="PF13193"/>
    </source>
</evidence>
<dbReference type="InterPro" id="IPR045851">
    <property type="entry name" value="AMP-bd_C_sf"/>
</dbReference>
<dbReference type="EMBL" id="UINC01000666">
    <property type="protein sequence ID" value="SUZ59240.1"/>
    <property type="molecule type" value="Genomic_DNA"/>
</dbReference>
<dbReference type="GO" id="GO:0016878">
    <property type="term" value="F:acid-thiol ligase activity"/>
    <property type="evidence" value="ECO:0007669"/>
    <property type="project" value="UniProtKB-ARBA"/>
</dbReference>
<protein>
    <recommendedName>
        <fullName evidence="4">AMP-dependent synthetase/ligase domain-containing protein</fullName>
    </recommendedName>
</protein>
<dbReference type="PANTHER" id="PTHR43767:SF1">
    <property type="entry name" value="NONRIBOSOMAL PEPTIDE SYNTHASE PES1 (EUROFUNG)-RELATED"/>
    <property type="match status" value="1"/>
</dbReference>
<evidence type="ECO:0000259" key="1">
    <source>
        <dbReference type="Pfam" id="PF00501"/>
    </source>
</evidence>
<dbReference type="Gene3D" id="3.30.300.30">
    <property type="match status" value="1"/>
</dbReference>
<proteinExistence type="predicted"/>